<dbReference type="PANTHER" id="PTHR30093">
    <property type="entry name" value="GENERAL SECRETION PATHWAY PROTEIN G"/>
    <property type="match status" value="1"/>
</dbReference>
<evidence type="ECO:0000259" key="3">
    <source>
        <dbReference type="Pfam" id="PF07596"/>
    </source>
</evidence>
<protein>
    <recommendedName>
        <fullName evidence="3">DUF1559 domain-containing protein</fullName>
    </recommendedName>
</protein>
<organism evidence="4 5">
    <name type="scientific">Posidoniimonas polymericola</name>
    <dbReference type="NCBI Taxonomy" id="2528002"/>
    <lineage>
        <taxon>Bacteria</taxon>
        <taxon>Pseudomonadati</taxon>
        <taxon>Planctomycetota</taxon>
        <taxon>Planctomycetia</taxon>
        <taxon>Pirellulales</taxon>
        <taxon>Lacipirellulaceae</taxon>
        <taxon>Posidoniimonas</taxon>
    </lineage>
</organism>
<dbReference type="AlphaFoldDB" id="A0A5C5YCN5"/>
<dbReference type="SUPFAM" id="SSF54523">
    <property type="entry name" value="Pili subunits"/>
    <property type="match status" value="1"/>
</dbReference>
<dbReference type="Proteomes" id="UP000318478">
    <property type="component" value="Unassembled WGS sequence"/>
</dbReference>
<dbReference type="Pfam" id="PF07963">
    <property type="entry name" value="N_methyl"/>
    <property type="match status" value="1"/>
</dbReference>
<keyword evidence="5" id="KW-1185">Reference proteome</keyword>
<dbReference type="PANTHER" id="PTHR30093:SF2">
    <property type="entry name" value="TYPE II SECRETION SYSTEM PROTEIN H"/>
    <property type="match status" value="1"/>
</dbReference>
<dbReference type="InterPro" id="IPR045584">
    <property type="entry name" value="Pilin-like"/>
</dbReference>
<dbReference type="InterPro" id="IPR027558">
    <property type="entry name" value="Pre_pil_HX9DG_C"/>
</dbReference>
<comment type="caution">
    <text evidence="4">The sequence shown here is derived from an EMBL/GenBank/DDBJ whole genome shotgun (WGS) entry which is preliminary data.</text>
</comment>
<dbReference type="InterPro" id="IPR012902">
    <property type="entry name" value="N_methyl_site"/>
</dbReference>
<dbReference type="NCBIfam" id="TIGR04294">
    <property type="entry name" value="pre_pil_HX9DG"/>
    <property type="match status" value="1"/>
</dbReference>
<dbReference type="NCBIfam" id="TIGR02532">
    <property type="entry name" value="IV_pilin_GFxxxE"/>
    <property type="match status" value="1"/>
</dbReference>
<accession>A0A5C5YCN5</accession>
<feature type="transmembrane region" description="Helical" evidence="2">
    <location>
        <begin position="46"/>
        <end position="67"/>
    </location>
</feature>
<gene>
    <name evidence="4" type="ORF">Pla123a_39970</name>
</gene>
<keyword evidence="2" id="KW-0812">Transmembrane</keyword>
<sequence>MPISGLTRRRLIVSLSFGRKREGIHHMMVRFASSNRSGSRSAGFTLVELLVVIAIIGVLIALLLPAVQSARESARRIQCRSSLKNLALAVLNYDNTYGGFPPCTEAEPDRGARFSNIDTIERHLSWAVRVLPFFEEQALFDQFDLSQLSTAQDRNTRPQEQRPAIFGCPSDGADNRLYGPNRTTSNTAYSKGNYVAFVSPEHVNGMRVYPGCMINELNPLSRFTDGTSNSLMLSEVRTRDNAADPRGVWASAYCGGSIISFDMHDVRFASANNEERNSGYIPINNPDIGPFTPNGRPSGNSDRLRECPDEQLADLELMPCSVDNSTWTGASPRSMHPGGVNASLCDGSVTWLTDDIDAYLMARMICIRDGDPLVEGQLGSAGRGRGQ</sequence>
<evidence type="ECO:0000313" key="5">
    <source>
        <dbReference type="Proteomes" id="UP000318478"/>
    </source>
</evidence>
<evidence type="ECO:0000256" key="2">
    <source>
        <dbReference type="SAM" id="Phobius"/>
    </source>
</evidence>
<feature type="domain" description="DUF1559" evidence="3">
    <location>
        <begin position="68"/>
        <end position="358"/>
    </location>
</feature>
<proteinExistence type="predicted"/>
<evidence type="ECO:0000256" key="1">
    <source>
        <dbReference type="SAM" id="MobiDB-lite"/>
    </source>
</evidence>
<dbReference type="InterPro" id="IPR011453">
    <property type="entry name" value="DUF1559"/>
</dbReference>
<keyword evidence="2" id="KW-1133">Transmembrane helix</keyword>
<evidence type="ECO:0000313" key="4">
    <source>
        <dbReference type="EMBL" id="TWT72698.1"/>
    </source>
</evidence>
<feature type="region of interest" description="Disordered" evidence="1">
    <location>
        <begin position="279"/>
        <end position="304"/>
    </location>
</feature>
<dbReference type="EMBL" id="SJPO01000011">
    <property type="protein sequence ID" value="TWT72698.1"/>
    <property type="molecule type" value="Genomic_DNA"/>
</dbReference>
<dbReference type="Gene3D" id="3.30.700.10">
    <property type="entry name" value="Glycoprotein, Type 4 Pilin"/>
    <property type="match status" value="1"/>
</dbReference>
<reference evidence="4 5" key="1">
    <citation type="submission" date="2019-02" db="EMBL/GenBank/DDBJ databases">
        <title>Deep-cultivation of Planctomycetes and their phenomic and genomic characterization uncovers novel biology.</title>
        <authorList>
            <person name="Wiegand S."/>
            <person name="Jogler M."/>
            <person name="Boedeker C."/>
            <person name="Pinto D."/>
            <person name="Vollmers J."/>
            <person name="Rivas-Marin E."/>
            <person name="Kohn T."/>
            <person name="Peeters S.H."/>
            <person name="Heuer A."/>
            <person name="Rast P."/>
            <person name="Oberbeckmann S."/>
            <person name="Bunk B."/>
            <person name="Jeske O."/>
            <person name="Meyerdierks A."/>
            <person name="Storesund J.E."/>
            <person name="Kallscheuer N."/>
            <person name="Luecker S."/>
            <person name="Lage O.M."/>
            <person name="Pohl T."/>
            <person name="Merkel B.J."/>
            <person name="Hornburger P."/>
            <person name="Mueller R.-W."/>
            <person name="Bruemmer F."/>
            <person name="Labrenz M."/>
            <person name="Spormann A.M."/>
            <person name="Op Den Camp H."/>
            <person name="Overmann J."/>
            <person name="Amann R."/>
            <person name="Jetten M.S.M."/>
            <person name="Mascher T."/>
            <person name="Medema M.H."/>
            <person name="Devos D.P."/>
            <person name="Kaster A.-K."/>
            <person name="Ovreas L."/>
            <person name="Rohde M."/>
            <person name="Galperin M.Y."/>
            <person name="Jogler C."/>
        </authorList>
    </citation>
    <scope>NUCLEOTIDE SEQUENCE [LARGE SCALE GENOMIC DNA]</scope>
    <source>
        <strain evidence="4 5">Pla123a</strain>
    </source>
</reference>
<keyword evidence="2" id="KW-0472">Membrane</keyword>
<dbReference type="PROSITE" id="PS00409">
    <property type="entry name" value="PROKAR_NTER_METHYL"/>
    <property type="match status" value="1"/>
</dbReference>
<dbReference type="Pfam" id="PF07596">
    <property type="entry name" value="SBP_bac_10"/>
    <property type="match status" value="1"/>
</dbReference>
<name>A0A5C5YCN5_9BACT</name>